<name>A0A386K8R1_9CAUD</name>
<gene>
    <name evidence="1" type="primary">2</name>
    <name evidence="1" type="ORF">SEA_KROMP_2</name>
</gene>
<sequence length="546" mass="61030">MGWRGPEYRGEFPSLGWVVGEWIQQHCVIPDGDRAGEAYGLTDEMWTFLVHHYRLRLQAEFGQRASAFTYRRSQLVRPQKWGKGPFSAAMICGEAVGPVLFDGWAEGGEAYDCRDHDCGCGWFWEYEPGDPMGRPWPTPLIQITANSEDQTANVYSALTPMIELGPLAELIPDTGETRINLPNDGRIDPVTSRARTRLGQRVTFVVQDETGLWVVSSGMVSVAETQRRGLAGMGGRAVETTNSWDPSEDSVAQRTAEARAKDIHRDHKLADPRLQYKLKADRRKIHKAVYGDSAGRGGWVDLDAIEGEAAELIEKDLAQAERFFGNRVTAGTGSWLDREVWLLRTARRKVEPKAPVVLGFDGSDIDDWTGIRLETLDGHQFTPVYGPDRLPTIWNPADYDGQVPRLEVAAALDEVMETYDVVRGYFDPPYWETEIDGWAEKYGEKRVVRWYTQRTVQMHAACERLLTDVTKRDTTFSHDGCDTTAAHIGHARKSARPAKRYVLKKASVSQKIDLAVVSILAHEAAGDAVAAGLAKRPKKKSSMVVR</sequence>
<organism evidence="1 2">
    <name type="scientific">Streptomyces phage Kromp</name>
    <dbReference type="NCBI Taxonomy" id="2315619"/>
    <lineage>
        <taxon>Viruses</taxon>
        <taxon>Duplodnaviria</taxon>
        <taxon>Heunggongvirae</taxon>
        <taxon>Uroviricota</taxon>
        <taxon>Caudoviricetes</taxon>
        <taxon>Krompvirus</taxon>
        <taxon>Krompvirus kromp</taxon>
    </lineage>
</organism>
<dbReference type="InterPro" id="IPR027417">
    <property type="entry name" value="P-loop_NTPase"/>
</dbReference>
<evidence type="ECO:0000313" key="2">
    <source>
        <dbReference type="Proteomes" id="UP000274637"/>
    </source>
</evidence>
<keyword evidence="2" id="KW-1185">Reference proteome</keyword>
<accession>A0A386K8R1</accession>
<reference evidence="2" key="1">
    <citation type="submission" date="2018-08" db="EMBL/GenBank/DDBJ databases">
        <authorList>
            <person name="Mousa M."/>
            <person name="Kelsky B.L."/>
            <person name="Goh L.M."/>
            <person name="Shaffer C.D."/>
            <person name="Weston-Hafer K.A."/>
            <person name="Russell D.A."/>
            <person name="Pope W.H."/>
            <person name="Jacobs-Sera D."/>
            <person name="Hendrix R.W."/>
            <person name="Hatfull G.F."/>
        </authorList>
    </citation>
    <scope>NUCLEOTIDE SEQUENCE [LARGE SCALE GENOMIC DNA]</scope>
</reference>
<dbReference type="Proteomes" id="UP000274637">
    <property type="component" value="Segment"/>
</dbReference>
<proteinExistence type="predicted"/>
<dbReference type="EMBL" id="MH744420">
    <property type="protein sequence ID" value="AYD81603.1"/>
    <property type="molecule type" value="Genomic_DNA"/>
</dbReference>
<evidence type="ECO:0000313" key="1">
    <source>
        <dbReference type="EMBL" id="AYD81603.1"/>
    </source>
</evidence>
<dbReference type="Gene3D" id="3.40.50.300">
    <property type="entry name" value="P-loop containing nucleotide triphosphate hydrolases"/>
    <property type="match status" value="1"/>
</dbReference>
<protein>
    <submittedName>
        <fullName evidence="1">Terminase large subunit</fullName>
    </submittedName>
</protein>